<name>A0A8A1M959_AJECA</name>
<dbReference type="AlphaFoldDB" id="A0A8A1M959"/>
<evidence type="ECO:0000313" key="2">
    <source>
        <dbReference type="Proteomes" id="UP000663671"/>
    </source>
</evidence>
<proteinExistence type="predicted"/>
<evidence type="ECO:0000313" key="1">
    <source>
        <dbReference type="EMBL" id="QSS62295.1"/>
    </source>
</evidence>
<dbReference type="Proteomes" id="UP000663671">
    <property type="component" value="Chromosome 5"/>
</dbReference>
<sequence length="234" mass="27170">MQYDARHSGLFADTKKFRPTWLQTSLKLYRRSRTVITNTWCFFPAASTLVPRSVLILNGNSWPSSKYNFNPHILIVQRQLQRVYHRSIMESLRAVLRMRQDIKQRINELGRPLECLISAETSDDIQKYLRDFLTEFDKLSQVFASLAGFTILALSKDLEPLERDQFRAQIASLWEVFGRMKQIECTCTLCHALEGNALRRGLVYIEEQICDLQVVCEEGTEQLKVDLEMSESAN</sequence>
<dbReference type="VEuPathDB" id="FungiDB:I7I51_04472"/>
<organism evidence="1 2">
    <name type="scientific">Ajellomyces capsulatus</name>
    <name type="common">Darling's disease fungus</name>
    <name type="synonym">Histoplasma capsulatum</name>
    <dbReference type="NCBI Taxonomy" id="5037"/>
    <lineage>
        <taxon>Eukaryota</taxon>
        <taxon>Fungi</taxon>
        <taxon>Dikarya</taxon>
        <taxon>Ascomycota</taxon>
        <taxon>Pezizomycotina</taxon>
        <taxon>Eurotiomycetes</taxon>
        <taxon>Eurotiomycetidae</taxon>
        <taxon>Onygenales</taxon>
        <taxon>Ajellomycetaceae</taxon>
        <taxon>Histoplasma</taxon>
    </lineage>
</organism>
<gene>
    <name evidence="1" type="ORF">I7I51_04472</name>
</gene>
<reference evidence="1" key="1">
    <citation type="submission" date="2021-01" db="EMBL/GenBank/DDBJ databases">
        <title>Chromosome-level genome assembly of a human fungal pathogen reveals clustering of transcriptionally co-regulated genes.</title>
        <authorList>
            <person name="Voorhies M."/>
            <person name="Cohen S."/>
            <person name="Shea T.P."/>
            <person name="Petrus S."/>
            <person name="Munoz J.F."/>
            <person name="Poplawski S."/>
            <person name="Goldman W.E."/>
            <person name="Michael T."/>
            <person name="Cuomo C.A."/>
            <person name="Sil A."/>
            <person name="Beyhan S."/>
        </authorList>
    </citation>
    <scope>NUCLEOTIDE SEQUENCE</scope>
    <source>
        <strain evidence="1">WU24</strain>
    </source>
</reference>
<dbReference type="OrthoDB" id="4190090at2759"/>
<protein>
    <submittedName>
        <fullName evidence="1">Uncharacterized protein</fullName>
    </submittedName>
</protein>
<accession>A0A8A1M959</accession>
<dbReference type="EMBL" id="CP069111">
    <property type="protein sequence ID" value="QSS62295.1"/>
    <property type="molecule type" value="Genomic_DNA"/>
</dbReference>